<gene>
    <name evidence="2" type="ORF">EEDITHA_LOCUS17659</name>
</gene>
<feature type="compositionally biased region" description="Basic and acidic residues" evidence="1">
    <location>
        <begin position="197"/>
        <end position="250"/>
    </location>
</feature>
<dbReference type="AlphaFoldDB" id="A0AAU9UV87"/>
<feature type="region of interest" description="Disordered" evidence="1">
    <location>
        <begin position="12"/>
        <end position="44"/>
    </location>
</feature>
<feature type="compositionally biased region" description="Polar residues" evidence="1">
    <location>
        <begin position="265"/>
        <end position="275"/>
    </location>
</feature>
<feature type="compositionally biased region" description="Low complexity" evidence="1">
    <location>
        <begin position="27"/>
        <end position="44"/>
    </location>
</feature>
<name>A0AAU9UV87_EUPED</name>
<feature type="region of interest" description="Disordered" evidence="1">
    <location>
        <begin position="322"/>
        <end position="345"/>
    </location>
</feature>
<organism evidence="2 3">
    <name type="scientific">Euphydryas editha</name>
    <name type="common">Edith's checkerspot</name>
    <dbReference type="NCBI Taxonomy" id="104508"/>
    <lineage>
        <taxon>Eukaryota</taxon>
        <taxon>Metazoa</taxon>
        <taxon>Ecdysozoa</taxon>
        <taxon>Arthropoda</taxon>
        <taxon>Hexapoda</taxon>
        <taxon>Insecta</taxon>
        <taxon>Pterygota</taxon>
        <taxon>Neoptera</taxon>
        <taxon>Endopterygota</taxon>
        <taxon>Lepidoptera</taxon>
        <taxon>Glossata</taxon>
        <taxon>Ditrysia</taxon>
        <taxon>Papilionoidea</taxon>
        <taxon>Nymphalidae</taxon>
        <taxon>Nymphalinae</taxon>
        <taxon>Euphydryas</taxon>
    </lineage>
</organism>
<feature type="region of interest" description="Disordered" evidence="1">
    <location>
        <begin position="365"/>
        <end position="417"/>
    </location>
</feature>
<feature type="compositionally biased region" description="Basic and acidic residues" evidence="1">
    <location>
        <begin position="111"/>
        <end position="161"/>
    </location>
</feature>
<feature type="compositionally biased region" description="Low complexity" evidence="1">
    <location>
        <begin position="99"/>
        <end position="110"/>
    </location>
</feature>
<keyword evidence="3" id="KW-1185">Reference proteome</keyword>
<evidence type="ECO:0000313" key="2">
    <source>
        <dbReference type="EMBL" id="CAH2103108.1"/>
    </source>
</evidence>
<dbReference type="PANTHER" id="PTHR14445">
    <property type="entry name" value="GRB10 INTERACTING GYF PROTEIN"/>
    <property type="match status" value="1"/>
</dbReference>
<reference evidence="2" key="1">
    <citation type="submission" date="2022-03" db="EMBL/GenBank/DDBJ databases">
        <authorList>
            <person name="Tunstrom K."/>
        </authorList>
    </citation>
    <scope>NUCLEOTIDE SEQUENCE</scope>
</reference>
<protein>
    <submittedName>
        <fullName evidence="2">Uncharacterized protein</fullName>
    </submittedName>
</protein>
<evidence type="ECO:0000256" key="1">
    <source>
        <dbReference type="SAM" id="MobiDB-lite"/>
    </source>
</evidence>
<dbReference type="EMBL" id="CAKOGL010000026">
    <property type="protein sequence ID" value="CAH2103108.1"/>
    <property type="molecule type" value="Genomic_DNA"/>
</dbReference>
<accession>A0AAU9UV87</accession>
<dbReference type="GO" id="GO:0005829">
    <property type="term" value="C:cytosol"/>
    <property type="evidence" value="ECO:0007669"/>
    <property type="project" value="TreeGrafter"/>
</dbReference>
<dbReference type="PANTHER" id="PTHR14445:SF36">
    <property type="entry name" value="FI03272P-RELATED"/>
    <property type="match status" value="1"/>
</dbReference>
<comment type="caution">
    <text evidence="2">The sequence shown here is derived from an EMBL/GenBank/DDBJ whole genome shotgun (WGS) entry which is preliminary data.</text>
</comment>
<proteinExistence type="predicted"/>
<sequence length="560" mass="62326">MKTEDQILAQLRATQNIPTPPTAPFLNDTTSTANSSTTISTSSDAFSTVCATPDLEKLQKLMQSESIMTPAPAPETKVENEEVETPAETPAKPEPTPEPTVKTPLAQTKQATEKTKQAKTETEKPAKVKEPTKSKKKAKEDKKEDNEAKNKEEETKSEKASVESSPTKNKKEDKQSKKELEKEKKEWIKEGFTIVKGPEKASKQESKKKVEENKAVEEAEKKKKEEEKQQAEEERKRKLVEATNKQKEQQQRQILESLSKKAPWSATQAATTNKDGLTLAEIQRLEREKKLEQIKEQQHMMQLIAQQQAAALAREQVINDNQNLPWSKKKTNNGSGQSLAEIQAETRRQSAQAAAAAAAAAQVALEEQVTQQPQTNHAPWGNSHNGGGFWDTQPNTSKTEKPQESTGKPEKKKKVVVTPKKETSPVAEFEAWCGSVLTSWSSKIDVPTFVGFLKDIESPYEVKDYVKCYLGESKDANDFARHFLERRSKLLRVGMVTPSDDLCSPAMAVNPRASLSDYQEVKGKGKKSKKNKMLKVDARILGFSVTAAEDRINVGDIDTV</sequence>
<feature type="region of interest" description="Disordered" evidence="1">
    <location>
        <begin position="61"/>
        <end position="277"/>
    </location>
</feature>
<feature type="compositionally biased region" description="Basic and acidic residues" evidence="1">
    <location>
        <begin position="398"/>
        <end position="409"/>
    </location>
</feature>
<dbReference type="InterPro" id="IPR051640">
    <property type="entry name" value="GRB10-interact_GYF"/>
</dbReference>
<dbReference type="Proteomes" id="UP001153954">
    <property type="component" value="Unassembled WGS sequence"/>
</dbReference>
<feature type="compositionally biased region" description="Basic and acidic residues" evidence="1">
    <location>
        <begin position="169"/>
        <end position="189"/>
    </location>
</feature>
<evidence type="ECO:0000313" key="3">
    <source>
        <dbReference type="Proteomes" id="UP001153954"/>
    </source>
</evidence>